<feature type="compositionally biased region" description="Low complexity" evidence="6">
    <location>
        <begin position="257"/>
        <end position="270"/>
    </location>
</feature>
<dbReference type="InterPro" id="IPR002123">
    <property type="entry name" value="Plipid/glycerol_acylTrfase"/>
</dbReference>
<dbReference type="Proteomes" id="UP000248553">
    <property type="component" value="Unassembled WGS sequence"/>
</dbReference>
<dbReference type="GO" id="GO:0003841">
    <property type="term" value="F:1-acylglycerol-3-phosphate O-acyltransferase activity"/>
    <property type="evidence" value="ECO:0007669"/>
    <property type="project" value="TreeGrafter"/>
</dbReference>
<proteinExistence type="predicted"/>
<keyword evidence="10" id="KW-1185">Reference proteome</keyword>
<dbReference type="SMART" id="SM00563">
    <property type="entry name" value="PlsC"/>
    <property type="match status" value="1"/>
</dbReference>
<evidence type="ECO:0000256" key="5">
    <source>
        <dbReference type="ARBA" id="ARBA00023315"/>
    </source>
</evidence>
<evidence type="ECO:0000256" key="3">
    <source>
        <dbReference type="ARBA" id="ARBA00022679"/>
    </source>
</evidence>
<evidence type="ECO:0000313" key="9">
    <source>
        <dbReference type="EMBL" id="RAK65285.1"/>
    </source>
</evidence>
<evidence type="ECO:0000256" key="7">
    <source>
        <dbReference type="SAM" id="Phobius"/>
    </source>
</evidence>
<keyword evidence="2" id="KW-0444">Lipid biosynthesis</keyword>
<dbReference type="RefSeq" id="WP_111479368.1">
    <property type="nucleotide sequence ID" value="NZ_QHKM01000005.1"/>
</dbReference>
<comment type="caution">
    <text evidence="9">The sequence shown here is derived from an EMBL/GenBank/DDBJ whole genome shotgun (WGS) entry which is preliminary data.</text>
</comment>
<protein>
    <submittedName>
        <fullName evidence="9">1-acyl-sn-glycerol-3-phosphate acyltransferase</fullName>
    </submittedName>
</protein>
<dbReference type="GO" id="GO:0006654">
    <property type="term" value="P:phosphatidic acid biosynthetic process"/>
    <property type="evidence" value="ECO:0007669"/>
    <property type="project" value="TreeGrafter"/>
</dbReference>
<gene>
    <name evidence="9" type="ORF">DLM85_17300</name>
</gene>
<keyword evidence="7" id="KW-0812">Transmembrane</keyword>
<evidence type="ECO:0000259" key="8">
    <source>
        <dbReference type="SMART" id="SM00563"/>
    </source>
</evidence>
<dbReference type="AlphaFoldDB" id="A0A328BF25"/>
<dbReference type="PANTHER" id="PTHR10434:SF64">
    <property type="entry name" value="1-ACYL-SN-GLYCEROL-3-PHOSPHATE ACYLTRANSFERASE-RELATED"/>
    <property type="match status" value="1"/>
</dbReference>
<evidence type="ECO:0000256" key="4">
    <source>
        <dbReference type="ARBA" id="ARBA00023098"/>
    </source>
</evidence>
<evidence type="ECO:0000256" key="1">
    <source>
        <dbReference type="ARBA" id="ARBA00005189"/>
    </source>
</evidence>
<feature type="region of interest" description="Disordered" evidence="6">
    <location>
        <begin position="250"/>
        <end position="270"/>
    </location>
</feature>
<sequence length="270" mass="30303">MRRLLRFIGHRLYTTWATFWFVFPFVVTYPLQVLLSRQPRWHRYLHGLNRWWSMLFIRMWGVPVSVEIRGRVPAGQPVLYVPNHSSYIDIPLLFKAIPGHLNIMGKSSLAKTPLWGPIFGRVYITVDRASAVSRGRSLVQARQTLEAGRSLIIFPEGAIAPKPSEELLPFKDGPFQLAIATGVPLVPVTMPYNHRFMPDVKGLRVRFSKLRIVIHEPIPTTGLTLADIPALKERVARIIASEFDPAAAGIPPASTLRAQPRPAAQPAAKA</sequence>
<organism evidence="9 10">
    <name type="scientific">Hymenobacter edaphi</name>
    <dbReference type="NCBI Taxonomy" id="2211146"/>
    <lineage>
        <taxon>Bacteria</taxon>
        <taxon>Pseudomonadati</taxon>
        <taxon>Bacteroidota</taxon>
        <taxon>Cytophagia</taxon>
        <taxon>Cytophagales</taxon>
        <taxon>Hymenobacteraceae</taxon>
        <taxon>Hymenobacter</taxon>
    </lineage>
</organism>
<evidence type="ECO:0000313" key="10">
    <source>
        <dbReference type="Proteomes" id="UP000248553"/>
    </source>
</evidence>
<dbReference type="OrthoDB" id="9803035at2"/>
<reference evidence="10" key="1">
    <citation type="submission" date="2018-05" db="EMBL/GenBank/DDBJ databases">
        <authorList>
            <person name="Nie L."/>
        </authorList>
    </citation>
    <scope>NUCLEOTIDE SEQUENCE [LARGE SCALE GENOMIC DNA]</scope>
    <source>
        <strain evidence="10">NL</strain>
    </source>
</reference>
<dbReference type="Pfam" id="PF01553">
    <property type="entry name" value="Acyltransferase"/>
    <property type="match status" value="1"/>
</dbReference>
<keyword evidence="7" id="KW-1133">Transmembrane helix</keyword>
<keyword evidence="3 9" id="KW-0808">Transferase</keyword>
<keyword evidence="5 9" id="KW-0012">Acyltransferase</keyword>
<accession>A0A328BF25</accession>
<evidence type="ECO:0000256" key="2">
    <source>
        <dbReference type="ARBA" id="ARBA00022516"/>
    </source>
</evidence>
<dbReference type="CDD" id="cd07989">
    <property type="entry name" value="LPLAT_AGPAT-like"/>
    <property type="match status" value="1"/>
</dbReference>
<keyword evidence="7" id="KW-0472">Membrane</keyword>
<feature type="transmembrane region" description="Helical" evidence="7">
    <location>
        <begin position="12"/>
        <end position="31"/>
    </location>
</feature>
<comment type="pathway">
    <text evidence="1">Lipid metabolism.</text>
</comment>
<evidence type="ECO:0000256" key="6">
    <source>
        <dbReference type="SAM" id="MobiDB-lite"/>
    </source>
</evidence>
<dbReference type="PANTHER" id="PTHR10434">
    <property type="entry name" value="1-ACYL-SN-GLYCEROL-3-PHOSPHATE ACYLTRANSFERASE"/>
    <property type="match status" value="1"/>
</dbReference>
<feature type="domain" description="Phospholipid/glycerol acyltransferase" evidence="8">
    <location>
        <begin position="78"/>
        <end position="193"/>
    </location>
</feature>
<dbReference type="SUPFAM" id="SSF69593">
    <property type="entry name" value="Glycerol-3-phosphate (1)-acyltransferase"/>
    <property type="match status" value="1"/>
</dbReference>
<dbReference type="EMBL" id="QHKM01000005">
    <property type="protein sequence ID" value="RAK65285.1"/>
    <property type="molecule type" value="Genomic_DNA"/>
</dbReference>
<keyword evidence="4" id="KW-0443">Lipid metabolism</keyword>
<name>A0A328BF25_9BACT</name>